<feature type="region of interest" description="Disordered" evidence="1">
    <location>
        <begin position="777"/>
        <end position="815"/>
    </location>
</feature>
<feature type="region of interest" description="Disordered" evidence="1">
    <location>
        <begin position="1"/>
        <end position="273"/>
    </location>
</feature>
<evidence type="ECO:0008006" key="4">
    <source>
        <dbReference type="Google" id="ProtNLM"/>
    </source>
</evidence>
<feature type="compositionally biased region" description="Basic residues" evidence="1">
    <location>
        <begin position="604"/>
        <end position="624"/>
    </location>
</feature>
<dbReference type="GeneID" id="108052429"/>
<dbReference type="InterPro" id="IPR001680">
    <property type="entry name" value="WD40_rpt"/>
</dbReference>
<feature type="compositionally biased region" description="Low complexity" evidence="1">
    <location>
        <begin position="799"/>
        <end position="809"/>
    </location>
</feature>
<dbReference type="SUPFAM" id="SSF50978">
    <property type="entry name" value="WD40 repeat-like"/>
    <property type="match status" value="1"/>
</dbReference>
<dbReference type="EnsemblMetazoa" id="XM_044458879.1">
    <property type="protein sequence ID" value="XP_044314814.1"/>
    <property type="gene ID" value="LOC108052429"/>
</dbReference>
<feature type="compositionally biased region" description="Basic and acidic residues" evidence="1">
    <location>
        <begin position="1187"/>
        <end position="1203"/>
    </location>
</feature>
<feature type="region of interest" description="Disordered" evidence="1">
    <location>
        <begin position="667"/>
        <end position="725"/>
    </location>
</feature>
<dbReference type="RefSeq" id="XP_044314814.1">
    <property type="nucleotide sequence ID" value="XM_044458879.1"/>
</dbReference>
<feature type="compositionally biased region" description="Polar residues" evidence="1">
    <location>
        <begin position="37"/>
        <end position="55"/>
    </location>
</feature>
<feature type="compositionally biased region" description="Basic and acidic residues" evidence="1">
    <location>
        <begin position="472"/>
        <end position="496"/>
    </location>
</feature>
<feature type="compositionally biased region" description="Polar residues" evidence="1">
    <location>
        <begin position="977"/>
        <end position="990"/>
    </location>
</feature>
<dbReference type="SMART" id="SM00320">
    <property type="entry name" value="WD40"/>
    <property type="match status" value="4"/>
</dbReference>
<dbReference type="InterPro" id="IPR042622">
    <property type="entry name" value="Znf106"/>
</dbReference>
<feature type="compositionally biased region" description="Polar residues" evidence="1">
    <location>
        <begin position="958"/>
        <end position="967"/>
    </location>
</feature>
<feature type="region of interest" description="Disordered" evidence="1">
    <location>
        <begin position="1106"/>
        <end position="1146"/>
    </location>
</feature>
<feature type="compositionally biased region" description="Polar residues" evidence="1">
    <location>
        <begin position="177"/>
        <end position="192"/>
    </location>
</feature>
<feature type="compositionally biased region" description="Basic residues" evidence="1">
    <location>
        <begin position="130"/>
        <end position="146"/>
    </location>
</feature>
<evidence type="ECO:0000313" key="3">
    <source>
        <dbReference type="Proteomes" id="UP001652680"/>
    </source>
</evidence>
<dbReference type="Gene3D" id="2.130.10.10">
    <property type="entry name" value="YVTN repeat-like/Quinoprotein amine dehydrogenase"/>
    <property type="match status" value="1"/>
</dbReference>
<feature type="region of interest" description="Disordered" evidence="1">
    <location>
        <begin position="911"/>
        <end position="993"/>
    </location>
</feature>
<dbReference type="Proteomes" id="UP001652680">
    <property type="component" value="Unassembled WGS sequence"/>
</dbReference>
<feature type="region of interest" description="Disordered" evidence="1">
    <location>
        <begin position="470"/>
        <end position="532"/>
    </location>
</feature>
<reference evidence="3" key="1">
    <citation type="journal article" date="2021" name="Elife">
        <title>Highly contiguous assemblies of 101 drosophilid genomes.</title>
        <authorList>
            <person name="Kim B.Y."/>
            <person name="Wang J.R."/>
            <person name="Miller D.E."/>
            <person name="Barmina O."/>
            <person name="Delaney E."/>
            <person name="Thompson A."/>
            <person name="Comeault A.A."/>
            <person name="Peede D."/>
            <person name="D'Agostino E.R."/>
            <person name="Pelaez J."/>
            <person name="Aguilar J.M."/>
            <person name="Haji D."/>
            <person name="Matsunaga T."/>
            <person name="Armstrong E.E."/>
            <person name="Zych M."/>
            <person name="Ogawa Y."/>
            <person name="Stamenkovic-Radak M."/>
            <person name="Jelic M."/>
            <person name="Veselinovic M.S."/>
            <person name="Tanaskovic M."/>
            <person name="Eric P."/>
            <person name="Gao J.J."/>
            <person name="Katoh T.K."/>
            <person name="Toda M.J."/>
            <person name="Watabe H."/>
            <person name="Watada M."/>
            <person name="Davis J.S."/>
            <person name="Moyle L.C."/>
            <person name="Manoli G."/>
            <person name="Bertolini E."/>
            <person name="Kostal V."/>
            <person name="Hawley R.S."/>
            <person name="Takahashi A."/>
            <person name="Jones C.D."/>
            <person name="Price D.K."/>
            <person name="Whiteman N."/>
            <person name="Kopp A."/>
            <person name="Matute D.R."/>
            <person name="Petrov D.A."/>
        </authorList>
    </citation>
    <scope>NUCLEOTIDE SEQUENCE [LARGE SCALE GENOMIC DNA]</scope>
</reference>
<feature type="compositionally biased region" description="Low complexity" evidence="1">
    <location>
        <begin position="161"/>
        <end position="175"/>
    </location>
</feature>
<dbReference type="PANTHER" id="PTHR14435:SF2">
    <property type="entry name" value="ZINC FINGER PROTEIN 106"/>
    <property type="match status" value="1"/>
</dbReference>
<dbReference type="InterPro" id="IPR036322">
    <property type="entry name" value="WD40_repeat_dom_sf"/>
</dbReference>
<name>A0ABM5J7L5_DRORH</name>
<protein>
    <recommendedName>
        <fullName evidence="4">Zinc finger protein 106</fullName>
    </recommendedName>
</protein>
<feature type="compositionally biased region" description="Basic and acidic residues" evidence="1">
    <location>
        <begin position="199"/>
        <end position="212"/>
    </location>
</feature>
<keyword evidence="3" id="KW-1185">Reference proteome</keyword>
<feature type="compositionally biased region" description="Low complexity" evidence="1">
    <location>
        <begin position="699"/>
        <end position="711"/>
    </location>
</feature>
<reference evidence="2" key="2">
    <citation type="submission" date="2025-05" db="UniProtKB">
        <authorList>
            <consortium name="EnsemblMetazoa"/>
        </authorList>
    </citation>
    <scope>IDENTIFICATION</scope>
</reference>
<feature type="compositionally biased region" description="Polar residues" evidence="1">
    <location>
        <begin position="213"/>
        <end position="234"/>
    </location>
</feature>
<feature type="compositionally biased region" description="Low complexity" evidence="1">
    <location>
        <begin position="941"/>
        <end position="954"/>
    </location>
</feature>
<feature type="region of interest" description="Disordered" evidence="1">
    <location>
        <begin position="1187"/>
        <end position="1211"/>
    </location>
</feature>
<feature type="compositionally biased region" description="Polar residues" evidence="1">
    <location>
        <begin position="625"/>
        <end position="634"/>
    </location>
</feature>
<feature type="compositionally biased region" description="Basic and acidic residues" evidence="1">
    <location>
        <begin position="635"/>
        <end position="652"/>
    </location>
</feature>
<feature type="region of interest" description="Disordered" evidence="1">
    <location>
        <begin position="548"/>
        <end position="652"/>
    </location>
</feature>
<feature type="compositionally biased region" description="Polar residues" evidence="1">
    <location>
        <begin position="925"/>
        <end position="934"/>
    </location>
</feature>
<feature type="compositionally biased region" description="Basic and acidic residues" evidence="1">
    <location>
        <begin position="915"/>
        <end position="924"/>
    </location>
</feature>
<dbReference type="PANTHER" id="PTHR14435">
    <property type="entry name" value="ZINC FINGER PROTEIN 106"/>
    <property type="match status" value="1"/>
</dbReference>
<proteinExistence type="predicted"/>
<sequence>MSGPQQPGDSGAAPSKAGGDSANWPGRNATGGAPGHSGSQGSSPNSWRQNNSMKYNSRPWHRGRSDSGPFNHKVWSNYNQRHSPYPRSNYGNREHSDKHNSNQHRQERDKTKRTDFQERSTRYPDESHSGRYRNYHFRDHYHRYQPRRNESSSHKSSFNNEDSSSHLSEASSDIISNKETTCETSNDASTTEQVEENETGNHRNPSESKEQRNIASPNDNHSTEVNGLNKSTVHTKPISESKDTIAEQTSWNTPSKEQKEQNQSEEEEPTVSRWLREELNLSKSSEKNSEAEASQLYPRIQVRPLTQLLKQEILAVTQENRLSKRPLLSPPPSAYPASPGRLAFKPTLRSRRRTVSNCNHVAGSPSTSQAAGNEAIINNRIASMDKESLKYIINNSDTIYDEHLKLQARRRLRDEIRRQLKNIELDQPKDNPVKELVEDEIVDAIKLPEFLLQEIEKCFGIDVSEGQIIQTSEKDKQDTSKSKNNENKNESPVKECDDSEKETVTNSEVNRPEVLQETEEGSKNITTNGNKTKQTIEDSKLCIEVKNRKNKEQDSISENEDSSAQNKESVDLRPNSKEISEDGIDKSIKSTNSKNEVLQENNKKKSPKKYVKKRGKRLKGKGKQNIRTDITQSSPKRETHTVVEEPSDSMKRSTDLITRLKATDKVKTNEGLQLNRNRPPLLPTPTSGRILTTLKCKNSKSSQSQTTKSKNLAGKSSTSEIMTPIKIERESSSSPITVNPLPTKDIIELLSSSDEEEEEHNVVNMDLDEHDEEIVTNSKEQVSEALPEPDQNMEDVASDHSTSSQCSSESTKRRRRLKLQTDAENVVDSFEKLILPHLREALSDRYRRQHSGSLQSRLHFISCVVTSSEHNSQSFSKIEVAKMQMNLKAADNRQSIEFLLREIVNVVNLQKQRRRDQEEEHKLTNELSPKTTESPPEKNSRTSSFPPVRPVSPVLEGRQSSINSPLPQGSPEVSPRKITQSSPARQSAQPVNPIPSIEIPQTVVNHQIPEPFPVGLPFLARFSSGGYSRPGGEADMAESLGPLGDMVAQNLVDIDRRLLENQNRRSILEEMIMKFQKEKSDLEMLSLELQSRKFLLINSMISRGQASSAPVVNPRSSPPPAASTQETTHEESAAKGGIARRTRSRTRLRRAVVVKLMPKRQVRVQKRVLKKPKSTELLAELQQEIADQEKSKETNKEQTKENESGSSILSNIKEEQFDDSIYDQVADSEPTAKLTQSRPNKQKVCVSANPTHQPLAIIPPLPPPPPPPEPICQMADKISRNFTKELLREPQRWSELNSQERCSVGFIPMGKLYKVLSPITQIKIYKEYVIAAAEDGDIYMFHLISHKLERKITKHSEAITNMFLCEKESILYTTSLDGFFKKSSLENLERVIETVYFKEPLQSIDISWGLAFIGSRWGLISTFNVVTNKVMDKPLVSTGQSIIAIKATKEGVRKILVLGCKGNFVQMHDAGNGLLLRRICIPEGLNVYSLLLNDGHIYCGTQKNEIYQLEFVTGNLINKLSCGNGAVSIVTYKERYLLTGCYDGFIYVLDKVTGTQVGRFEGAGRLVLALAVAGDKIVTSSKDNSLEILEVPAAMVNGH</sequence>
<accession>A0ABM5J7L5</accession>
<evidence type="ECO:0000313" key="2">
    <source>
        <dbReference type="EnsemblMetazoa" id="XP_044314814.1"/>
    </source>
</evidence>
<feature type="compositionally biased region" description="Polar residues" evidence="1">
    <location>
        <begin position="523"/>
        <end position="532"/>
    </location>
</feature>
<dbReference type="InterPro" id="IPR015943">
    <property type="entry name" value="WD40/YVTN_repeat-like_dom_sf"/>
</dbReference>
<feature type="compositionally biased region" description="Polar residues" evidence="1">
    <location>
        <begin position="589"/>
        <end position="600"/>
    </location>
</feature>
<organism evidence="2 3">
    <name type="scientific">Drosophila rhopaloa</name>
    <name type="common">Fruit fly</name>
    <dbReference type="NCBI Taxonomy" id="1041015"/>
    <lineage>
        <taxon>Eukaryota</taxon>
        <taxon>Metazoa</taxon>
        <taxon>Ecdysozoa</taxon>
        <taxon>Arthropoda</taxon>
        <taxon>Hexapoda</taxon>
        <taxon>Insecta</taxon>
        <taxon>Pterygota</taxon>
        <taxon>Neoptera</taxon>
        <taxon>Endopterygota</taxon>
        <taxon>Diptera</taxon>
        <taxon>Brachycera</taxon>
        <taxon>Muscomorpha</taxon>
        <taxon>Ephydroidea</taxon>
        <taxon>Drosophilidae</taxon>
        <taxon>Drosophila</taxon>
        <taxon>Sophophora</taxon>
    </lineage>
</organism>
<feature type="compositionally biased region" description="Basic and acidic residues" evidence="1">
    <location>
        <begin position="568"/>
        <end position="588"/>
    </location>
</feature>
<feature type="compositionally biased region" description="Basic and acidic residues" evidence="1">
    <location>
        <begin position="92"/>
        <end position="129"/>
    </location>
</feature>
<evidence type="ECO:0000256" key="1">
    <source>
        <dbReference type="SAM" id="MobiDB-lite"/>
    </source>
</evidence>